<dbReference type="EMBL" id="MU003492">
    <property type="protein sequence ID" value="KAF2478288.1"/>
    <property type="molecule type" value="Genomic_DNA"/>
</dbReference>
<evidence type="ECO:0000313" key="2">
    <source>
        <dbReference type="Proteomes" id="UP000799755"/>
    </source>
</evidence>
<dbReference type="Proteomes" id="UP000799755">
    <property type="component" value="Unassembled WGS sequence"/>
</dbReference>
<name>A0ACB6RG79_9PLEO</name>
<comment type="caution">
    <text evidence="1">The sequence shown here is derived from an EMBL/GenBank/DDBJ whole genome shotgun (WGS) entry which is preliminary data.</text>
</comment>
<proteinExistence type="predicted"/>
<accession>A0ACB6RG79</accession>
<keyword evidence="2" id="KW-1185">Reference proteome</keyword>
<organism evidence="1 2">
    <name type="scientific">Lindgomyces ingoldianus</name>
    <dbReference type="NCBI Taxonomy" id="673940"/>
    <lineage>
        <taxon>Eukaryota</taxon>
        <taxon>Fungi</taxon>
        <taxon>Dikarya</taxon>
        <taxon>Ascomycota</taxon>
        <taxon>Pezizomycotina</taxon>
        <taxon>Dothideomycetes</taxon>
        <taxon>Pleosporomycetidae</taxon>
        <taxon>Pleosporales</taxon>
        <taxon>Lindgomycetaceae</taxon>
        <taxon>Lindgomyces</taxon>
    </lineage>
</organism>
<gene>
    <name evidence="1" type="ORF">BDR25DRAFT_299921</name>
</gene>
<sequence>MLIPSCTPLKTPTLSPPSTDDALPPRYTLTNTVLSKPSIFTRHLSWTPTFSSSNKPHFLRWRSLKYCLTFLISLLPLLINGTLSHFRAGTTSSPNYETWKSYTMQWLASGVVSGLAFVLDQESKEANPRQRSLLGPMGRVVVYILSASPAIGGFIVVGQMVREYGVCSWVG</sequence>
<protein>
    <submittedName>
        <fullName evidence="1">Uncharacterized protein</fullName>
    </submittedName>
</protein>
<reference evidence="1" key="1">
    <citation type="journal article" date="2020" name="Stud. Mycol.">
        <title>101 Dothideomycetes genomes: a test case for predicting lifestyles and emergence of pathogens.</title>
        <authorList>
            <person name="Haridas S."/>
            <person name="Albert R."/>
            <person name="Binder M."/>
            <person name="Bloem J."/>
            <person name="Labutti K."/>
            <person name="Salamov A."/>
            <person name="Andreopoulos B."/>
            <person name="Baker S."/>
            <person name="Barry K."/>
            <person name="Bills G."/>
            <person name="Bluhm B."/>
            <person name="Cannon C."/>
            <person name="Castanera R."/>
            <person name="Culley D."/>
            <person name="Daum C."/>
            <person name="Ezra D."/>
            <person name="Gonzalez J."/>
            <person name="Henrissat B."/>
            <person name="Kuo A."/>
            <person name="Liang C."/>
            <person name="Lipzen A."/>
            <person name="Lutzoni F."/>
            <person name="Magnuson J."/>
            <person name="Mondo S."/>
            <person name="Nolan M."/>
            <person name="Ohm R."/>
            <person name="Pangilinan J."/>
            <person name="Park H.-J."/>
            <person name="Ramirez L."/>
            <person name="Alfaro M."/>
            <person name="Sun H."/>
            <person name="Tritt A."/>
            <person name="Yoshinaga Y."/>
            <person name="Zwiers L.-H."/>
            <person name="Turgeon B."/>
            <person name="Goodwin S."/>
            <person name="Spatafora J."/>
            <person name="Crous P."/>
            <person name="Grigoriev I."/>
        </authorList>
    </citation>
    <scope>NUCLEOTIDE SEQUENCE</scope>
    <source>
        <strain evidence="1">ATCC 200398</strain>
    </source>
</reference>
<evidence type="ECO:0000313" key="1">
    <source>
        <dbReference type="EMBL" id="KAF2478288.1"/>
    </source>
</evidence>